<reference evidence="1 2" key="1">
    <citation type="submission" date="2019-07" db="EMBL/GenBank/DDBJ databases">
        <title>Genomic Encyclopedia of Archaeal and Bacterial Type Strains, Phase II (KMG-II): from individual species to whole genera.</title>
        <authorList>
            <person name="Goeker M."/>
        </authorList>
    </citation>
    <scope>NUCLEOTIDE SEQUENCE [LARGE SCALE GENOMIC DNA]</scope>
    <source>
        <strain evidence="1 2">ATCC BAA-1854</strain>
    </source>
</reference>
<dbReference type="EMBL" id="VLLI01000013">
    <property type="protein sequence ID" value="TWI96285.1"/>
    <property type="molecule type" value="Genomic_DNA"/>
</dbReference>
<evidence type="ECO:0000313" key="1">
    <source>
        <dbReference type="EMBL" id="TWI96285.1"/>
    </source>
</evidence>
<organism evidence="1 2">
    <name type="scientific">Mucilaginibacter frigoritolerans</name>
    <dbReference type="NCBI Taxonomy" id="652788"/>
    <lineage>
        <taxon>Bacteria</taxon>
        <taxon>Pseudomonadati</taxon>
        <taxon>Bacteroidota</taxon>
        <taxon>Sphingobacteriia</taxon>
        <taxon>Sphingobacteriales</taxon>
        <taxon>Sphingobacteriaceae</taxon>
        <taxon>Mucilaginibacter</taxon>
    </lineage>
</organism>
<dbReference type="AlphaFoldDB" id="A0A562TRX5"/>
<keyword evidence="2" id="KW-1185">Reference proteome</keyword>
<sequence length="529" mass="60338">MKKQIIITLILILATAYVTVVYFKNLNPPGMRTSQIMQAIPDNASLIFEFNNDKGFYSIFNDNPLFGSIIGKQKLDELDTLKHLIIQNPSLEKYFAGQNLFISVHPTQANNLDIILTTSSSNGFDASVLEDLAKTPNSGFVVTPIKVTGKQGYNIYINSLKKRFYVLNKEDNIFSGSFSKELIDNSLNYKSSQDKKTFELLSEQQNANSLANLYVNYNQVSLLFDHLFQNKNNDIFKTLRQLSGLATLSLNYRNEALMFNGSTIINQDEAQGYLSLFINQQPVENHLKDIFPSTTAYSVNFGLSDPIKFSSDLSDWFSKNGFNKEKDELLNRIKAKTGTNFKKDFNKLLANEFAVVTTRYFEKFAIIGVKDGTKIKSLLGTISTMSDENSGQLNYDKLPFFLLGNPLNIFKRPYFIVIDNYLILANSMNELKSYNEIYVNRKFLNKSDQFNQFENLLTERSNISYSVNLKNTQPILDRDMNTDISEDIKNNEPGLKDFYALSIQLTSADKNFYTNLCLKLNTDTTDRKK</sequence>
<protein>
    <recommendedName>
        <fullName evidence="3">DUF3352 domain-containing protein</fullName>
    </recommendedName>
</protein>
<evidence type="ECO:0008006" key="3">
    <source>
        <dbReference type="Google" id="ProtNLM"/>
    </source>
</evidence>
<evidence type="ECO:0000313" key="2">
    <source>
        <dbReference type="Proteomes" id="UP000317010"/>
    </source>
</evidence>
<comment type="caution">
    <text evidence="1">The sequence shown here is derived from an EMBL/GenBank/DDBJ whole genome shotgun (WGS) entry which is preliminary data.</text>
</comment>
<accession>A0A562TRX5</accession>
<gene>
    <name evidence="1" type="ORF">JN11_04019</name>
</gene>
<name>A0A562TRX5_9SPHI</name>
<dbReference type="Proteomes" id="UP000317010">
    <property type="component" value="Unassembled WGS sequence"/>
</dbReference>
<proteinExistence type="predicted"/>
<dbReference type="OrthoDB" id="1093345at2"/>
<dbReference type="RefSeq" id="WP_144915355.1">
    <property type="nucleotide sequence ID" value="NZ_VLLI01000013.1"/>
</dbReference>